<sequence>MSENNFEGSIPSSLGEMKRLKWLDLSTNNFSGELSTQFLTDCHLLSTLKLSYNNFQGKVFPQYMNLTNLQWLYLNNDNFSGKIEDGLLKASLLLALDLSNNKFCGQIPSRIGKILNLEYLVLANNFLEGNIPTRLGNLEFLQILDISENRLAGSISSSFNLSSLQHLYMHKNACNGTILDAFRRSSRLITLDMRDNKFSGTIPNWINEYSRLHILLWRGNNLQGHFPYQVCELNEPSIADVSYNKFNVSIPPCYTNMTIWNQEHDVSLFKLTEEQLFDMSENYYNSILPLNKFEEDDDRPSFQREIEVMTKNRYESYKRNILNHMTGLDLSCHEFTGDIPSEYGSFSEIYALNFSHNFCYNESKKDN</sequence>
<accession>A0ACC1Y4U0</accession>
<name>A0ACC1Y4U0_MELAZ</name>
<keyword evidence="2" id="KW-1185">Reference proteome</keyword>
<dbReference type="EMBL" id="CM051398">
    <property type="protein sequence ID" value="KAJ4718468.1"/>
    <property type="molecule type" value="Genomic_DNA"/>
</dbReference>
<organism evidence="1 2">
    <name type="scientific">Melia azedarach</name>
    <name type="common">Chinaberry tree</name>
    <dbReference type="NCBI Taxonomy" id="155640"/>
    <lineage>
        <taxon>Eukaryota</taxon>
        <taxon>Viridiplantae</taxon>
        <taxon>Streptophyta</taxon>
        <taxon>Embryophyta</taxon>
        <taxon>Tracheophyta</taxon>
        <taxon>Spermatophyta</taxon>
        <taxon>Magnoliopsida</taxon>
        <taxon>eudicotyledons</taxon>
        <taxon>Gunneridae</taxon>
        <taxon>Pentapetalae</taxon>
        <taxon>rosids</taxon>
        <taxon>malvids</taxon>
        <taxon>Sapindales</taxon>
        <taxon>Meliaceae</taxon>
        <taxon>Melia</taxon>
    </lineage>
</organism>
<dbReference type="Proteomes" id="UP001164539">
    <property type="component" value="Chromosome 5"/>
</dbReference>
<proteinExistence type="predicted"/>
<evidence type="ECO:0000313" key="2">
    <source>
        <dbReference type="Proteomes" id="UP001164539"/>
    </source>
</evidence>
<comment type="caution">
    <text evidence="1">The sequence shown here is derived from an EMBL/GenBank/DDBJ whole genome shotgun (WGS) entry which is preliminary data.</text>
</comment>
<reference evidence="1 2" key="1">
    <citation type="journal article" date="2023" name="Science">
        <title>Complex scaffold remodeling in plant triterpene biosynthesis.</title>
        <authorList>
            <person name="De La Pena R."/>
            <person name="Hodgson H."/>
            <person name="Liu J.C."/>
            <person name="Stephenson M.J."/>
            <person name="Martin A.C."/>
            <person name="Owen C."/>
            <person name="Harkess A."/>
            <person name="Leebens-Mack J."/>
            <person name="Jimenez L.E."/>
            <person name="Osbourn A."/>
            <person name="Sattely E.S."/>
        </authorList>
    </citation>
    <scope>NUCLEOTIDE SEQUENCE [LARGE SCALE GENOMIC DNA]</scope>
    <source>
        <strain evidence="2">cv. JPN11</strain>
        <tissue evidence="1">Leaf</tissue>
    </source>
</reference>
<protein>
    <submittedName>
        <fullName evidence="1">Leucine-rich receptor-like kinase family protein</fullName>
    </submittedName>
</protein>
<gene>
    <name evidence="1" type="ORF">OWV82_010145</name>
</gene>
<evidence type="ECO:0000313" key="1">
    <source>
        <dbReference type="EMBL" id="KAJ4718468.1"/>
    </source>
</evidence>